<comment type="caution">
    <text evidence="1">The sequence shown here is derived from an EMBL/GenBank/DDBJ whole genome shotgun (WGS) entry which is preliminary data.</text>
</comment>
<keyword evidence="2" id="KW-1185">Reference proteome</keyword>
<dbReference type="EMBL" id="JAKMXF010000304">
    <property type="protein sequence ID" value="KAI6651392.1"/>
    <property type="molecule type" value="Genomic_DNA"/>
</dbReference>
<reference evidence="1 2" key="1">
    <citation type="journal article" date="2023" name="BMC Biol.">
        <title>The compact genome of the sponge Oopsacas minuta (Hexactinellida) is lacking key metazoan core genes.</title>
        <authorList>
            <person name="Santini S."/>
            <person name="Schenkelaars Q."/>
            <person name="Jourda C."/>
            <person name="Duchesne M."/>
            <person name="Belahbib H."/>
            <person name="Rocher C."/>
            <person name="Selva M."/>
            <person name="Riesgo A."/>
            <person name="Vervoort M."/>
            <person name="Leys S.P."/>
            <person name="Kodjabachian L."/>
            <person name="Le Bivic A."/>
            <person name="Borchiellini C."/>
            <person name="Claverie J.M."/>
            <person name="Renard E."/>
        </authorList>
    </citation>
    <scope>NUCLEOTIDE SEQUENCE [LARGE SCALE GENOMIC DNA]</scope>
    <source>
        <strain evidence="1">SPO-2</strain>
    </source>
</reference>
<dbReference type="PANTHER" id="PTHR45913:SF19">
    <property type="entry name" value="LOW QUALITY PROTEIN: ZINC FINGER BED DOMAIN-CONTAINING PROTEIN 5-LIKE"/>
    <property type="match status" value="1"/>
</dbReference>
<dbReference type="PANTHER" id="PTHR45913">
    <property type="entry name" value="EPM2A-INTERACTING PROTEIN 1"/>
    <property type="match status" value="1"/>
</dbReference>
<protein>
    <submittedName>
        <fullName evidence="1">SCAN domain-containing protein 3</fullName>
    </submittedName>
</protein>
<organism evidence="1 2">
    <name type="scientific">Oopsacas minuta</name>
    <dbReference type="NCBI Taxonomy" id="111878"/>
    <lineage>
        <taxon>Eukaryota</taxon>
        <taxon>Metazoa</taxon>
        <taxon>Porifera</taxon>
        <taxon>Hexactinellida</taxon>
        <taxon>Hexasterophora</taxon>
        <taxon>Lyssacinosida</taxon>
        <taxon>Leucopsacidae</taxon>
        <taxon>Oopsacas</taxon>
    </lineage>
</organism>
<proteinExistence type="predicted"/>
<name>A0AAV7JQZ3_9METZ</name>
<gene>
    <name evidence="1" type="ORF">LOD99_5199</name>
</gene>
<evidence type="ECO:0000313" key="2">
    <source>
        <dbReference type="Proteomes" id="UP001165289"/>
    </source>
</evidence>
<evidence type="ECO:0000313" key="1">
    <source>
        <dbReference type="EMBL" id="KAI6651392.1"/>
    </source>
</evidence>
<accession>A0AAV7JQZ3</accession>
<dbReference type="AlphaFoldDB" id="A0AAV7JQZ3"/>
<sequence>MRFIDNDCIKEELLFVDYFECRCTGQDIFKMARFYFDSHQISSNPVVSVSTDGARNMTGRDAGFWGCFKREVPQFSFIHCVLHKQALAAKNLQPELHETLLQGDGTFLQAAIENVTAFQNKLKFFRLRILSNQWNMFPRVEAIFSLSPHLEVKFTPLVEEHLMNLVTDFPSRFSEVPSIPKYLLTPMDVSLEDMIDFDDMLVDELLYQQANEGAKAKYSCV</sequence>
<dbReference type="Proteomes" id="UP001165289">
    <property type="component" value="Unassembled WGS sequence"/>
</dbReference>